<dbReference type="GeneID" id="66894802"/>
<dbReference type="GO" id="GO:0000976">
    <property type="term" value="F:transcription cis-regulatory region binding"/>
    <property type="evidence" value="ECO:0007669"/>
    <property type="project" value="TreeGrafter"/>
</dbReference>
<evidence type="ECO:0000256" key="4">
    <source>
        <dbReference type="PROSITE-ProRule" id="PRU00335"/>
    </source>
</evidence>
<dbReference type="Proteomes" id="UP000001426">
    <property type="component" value="Chromosome"/>
</dbReference>
<dbReference type="PROSITE" id="PS50977">
    <property type="entry name" value="HTH_TETR_2"/>
    <property type="match status" value="1"/>
</dbReference>
<keyword evidence="3" id="KW-0804">Transcription</keyword>
<sequence>MARKSSKNRMEPRKRPAQARSAETVAAIVEAAARILEDKGFRGYNTNDVAARAGVSIGSLYQYFPNKDAITKALLRRETEPLSAALEQVGDAPSLAEGLRHFIHAAVAHQLRRPVLARLLDFEEARLPLQAEVGALGDVGAKALARLLARHGARRGATARTASRDLFAIARGMIDAAGERGETDARGLETRVAAAMSGYLERMKIIDL</sequence>
<keyword evidence="2 4" id="KW-0238">DNA-binding</keyword>
<protein>
    <submittedName>
        <fullName evidence="8">TetR/AcrR family transcriptional regulator</fullName>
    </submittedName>
    <submittedName>
        <fullName evidence="7">Transcriptional regulator, TetR family</fullName>
    </submittedName>
</protein>
<dbReference type="GO" id="GO:0003700">
    <property type="term" value="F:DNA-binding transcription factor activity"/>
    <property type="evidence" value="ECO:0007669"/>
    <property type="project" value="TreeGrafter"/>
</dbReference>
<dbReference type="InterPro" id="IPR041669">
    <property type="entry name" value="TetR_C_15"/>
</dbReference>
<evidence type="ECO:0000313" key="7">
    <source>
        <dbReference type="EMBL" id="CAE29137.1"/>
    </source>
</evidence>
<dbReference type="Pfam" id="PF00440">
    <property type="entry name" value="TetR_N"/>
    <property type="match status" value="1"/>
</dbReference>
<dbReference type="EMBL" id="CP116810">
    <property type="protein sequence ID" value="WCL93873.1"/>
    <property type="molecule type" value="Genomic_DNA"/>
</dbReference>
<dbReference type="RefSeq" id="WP_011159235.1">
    <property type="nucleotide sequence ID" value="NZ_CP116810.1"/>
</dbReference>
<evidence type="ECO:0000256" key="5">
    <source>
        <dbReference type="SAM" id="MobiDB-lite"/>
    </source>
</evidence>
<reference evidence="8" key="1">
    <citation type="submission" date="2003-07" db="EMBL/GenBank/DDBJ databases">
        <authorList>
            <consortium name="Rhodopseudomonas genome consortium"/>
            <person name="Larimer F."/>
            <person name="Harwood C."/>
        </authorList>
    </citation>
    <scope>NUCLEOTIDE SEQUENCE</scope>
    <source>
        <strain evidence="8">CGA009</strain>
    </source>
</reference>
<evidence type="ECO:0000313" key="9">
    <source>
        <dbReference type="Proteomes" id="UP000001426"/>
    </source>
</evidence>
<dbReference type="Gene3D" id="1.10.357.10">
    <property type="entry name" value="Tetracycline Repressor, domain 2"/>
    <property type="match status" value="1"/>
</dbReference>
<name>Q6N3J7_RHOPA</name>
<dbReference type="HOGENOM" id="CLU_069356_46_0_5"/>
<dbReference type="InterPro" id="IPR050109">
    <property type="entry name" value="HTH-type_TetR-like_transc_reg"/>
</dbReference>
<dbReference type="Pfam" id="PF17918">
    <property type="entry name" value="TetR_C_15"/>
    <property type="match status" value="1"/>
</dbReference>
<dbReference type="PANTHER" id="PTHR30055:SF234">
    <property type="entry name" value="HTH-TYPE TRANSCRIPTIONAL REGULATOR BETI"/>
    <property type="match status" value="1"/>
</dbReference>
<organism evidence="7">
    <name type="scientific">Rhodopseudomonas palustris (strain ATCC BAA-98 / CGA009)</name>
    <dbReference type="NCBI Taxonomy" id="258594"/>
    <lineage>
        <taxon>Bacteria</taxon>
        <taxon>Pseudomonadati</taxon>
        <taxon>Pseudomonadota</taxon>
        <taxon>Alphaproteobacteria</taxon>
        <taxon>Hyphomicrobiales</taxon>
        <taxon>Nitrobacteraceae</taxon>
        <taxon>Rhodopseudomonas</taxon>
    </lineage>
</organism>
<proteinExistence type="predicted"/>
<evidence type="ECO:0000256" key="3">
    <source>
        <dbReference type="ARBA" id="ARBA00023163"/>
    </source>
</evidence>
<feature type="domain" description="HTH tetR-type" evidence="6">
    <location>
        <begin position="22"/>
        <end position="82"/>
    </location>
</feature>
<feature type="region of interest" description="Disordered" evidence="5">
    <location>
        <begin position="1"/>
        <end position="21"/>
    </location>
</feature>
<dbReference type="InterPro" id="IPR001647">
    <property type="entry name" value="HTH_TetR"/>
</dbReference>
<dbReference type="AlphaFoldDB" id="Q6N3J7"/>
<evidence type="ECO:0000256" key="2">
    <source>
        <dbReference type="ARBA" id="ARBA00023125"/>
    </source>
</evidence>
<dbReference type="PANTHER" id="PTHR30055">
    <property type="entry name" value="HTH-TYPE TRANSCRIPTIONAL REGULATOR RUTR"/>
    <property type="match status" value="1"/>
</dbReference>
<evidence type="ECO:0000313" key="8">
    <source>
        <dbReference type="EMBL" id="WCL93873.1"/>
    </source>
</evidence>
<dbReference type="STRING" id="258594.RPA3696"/>
<dbReference type="PRINTS" id="PR00455">
    <property type="entry name" value="HTHTETR"/>
</dbReference>
<accession>Q6N3J7</accession>
<evidence type="ECO:0000259" key="6">
    <source>
        <dbReference type="PROSITE" id="PS50977"/>
    </source>
</evidence>
<reference evidence="7 9" key="2">
    <citation type="journal article" date="2004" name="Nat. Biotechnol.">
        <title>Complete genome sequence of the metabolically versatile photosynthetic bacterium Rhodopseudomonas palustris.</title>
        <authorList>
            <person name="Larimer F.W."/>
            <person name="Chain P."/>
            <person name="Hauser L."/>
            <person name="Lamerdin J."/>
            <person name="Malfatti S."/>
            <person name="Do L."/>
            <person name="Land M.L."/>
            <person name="Pelletier D.A."/>
            <person name="Beatty J.T."/>
            <person name="Lang A.S."/>
            <person name="Tabita F.R."/>
            <person name="Gibson J.L."/>
            <person name="Hanson T.E."/>
            <person name="Bobst C."/>
            <person name="Torres J.L."/>
            <person name="Peres C."/>
            <person name="Harrison F.H."/>
            <person name="Gibson J."/>
            <person name="Harwood C.S."/>
        </authorList>
    </citation>
    <scope>NUCLEOTIDE SEQUENCE [LARGE SCALE GENOMIC DNA]</scope>
    <source>
        <strain evidence="9">ATCC BAA-98 / CGA009</strain>
        <strain evidence="7">CGA009</strain>
    </source>
</reference>
<keyword evidence="1" id="KW-0805">Transcription regulation</keyword>
<dbReference type="KEGG" id="rpa:TX73_019150"/>
<dbReference type="InterPro" id="IPR009057">
    <property type="entry name" value="Homeodomain-like_sf"/>
</dbReference>
<keyword evidence="9" id="KW-1185">Reference proteome</keyword>
<feature type="DNA-binding region" description="H-T-H motif" evidence="4">
    <location>
        <begin position="45"/>
        <end position="64"/>
    </location>
</feature>
<gene>
    <name evidence="7" type="ordered locus">RPA3696</name>
    <name evidence="8" type="ORF">TX73_019150</name>
</gene>
<evidence type="ECO:0000256" key="1">
    <source>
        <dbReference type="ARBA" id="ARBA00023015"/>
    </source>
</evidence>
<dbReference type="EMBL" id="BX572604">
    <property type="protein sequence ID" value="CAE29137.1"/>
    <property type="molecule type" value="Genomic_DNA"/>
</dbReference>
<dbReference type="SUPFAM" id="SSF46689">
    <property type="entry name" value="Homeodomain-like"/>
    <property type="match status" value="1"/>
</dbReference>
<dbReference type="eggNOG" id="COG1309">
    <property type="taxonomic scope" value="Bacteria"/>
</dbReference>
<reference evidence="8" key="3">
    <citation type="submission" date="2022-12" db="EMBL/GenBank/DDBJ databases">
        <title>Complete genome sequence of Rhodopseudomonas palustris CGA0092 and corrections to the R. palustris CGA009 genome sequence.</title>
        <authorList>
            <person name="Mazny B.R."/>
            <person name="Sheff O.F."/>
            <person name="LaSarre B."/>
            <person name="McKinlay A."/>
            <person name="McKinlay J.B."/>
        </authorList>
    </citation>
    <scope>NUCLEOTIDE SEQUENCE</scope>
    <source>
        <strain evidence="8">CGA009</strain>
    </source>
</reference>
<dbReference type="PhylomeDB" id="Q6N3J7"/>